<dbReference type="InterPro" id="IPR016191">
    <property type="entry name" value="Ribonuclease/ribotoxin"/>
</dbReference>
<evidence type="ECO:0000313" key="4">
    <source>
        <dbReference type="EMBL" id="SPD88309.1"/>
    </source>
</evidence>
<dbReference type="GO" id="GO:0016787">
    <property type="term" value="F:hydrolase activity"/>
    <property type="evidence" value="ECO:0007669"/>
    <property type="project" value="UniProtKB-KW"/>
</dbReference>
<dbReference type="GO" id="GO:0004521">
    <property type="term" value="F:RNA endonuclease activity"/>
    <property type="evidence" value="ECO:0007669"/>
    <property type="project" value="InterPro"/>
</dbReference>
<sequence>MSPTRQRTLLVVGLVLVVLAGLIVWASGGRPGSPTTAETKPVIATPSRTAPTSSSGLPVCTHVPAEVDDTVAAVRNNGPYLRPRDDGGTFGNYERLLPRKPSGYYREYTVEAPGERFPGPRRLITGGQAKLGAEPAVWFYTADHYESFCELVVG</sequence>
<dbReference type="InterPro" id="IPR000026">
    <property type="entry name" value="N1-like"/>
</dbReference>
<dbReference type="Pfam" id="PF00545">
    <property type="entry name" value="Ribonuclease"/>
    <property type="match status" value="1"/>
</dbReference>
<dbReference type="AlphaFoldDB" id="A0A2N9JLQ8"/>
<dbReference type="KEGG" id="mgg:MPLG2_3279"/>
<dbReference type="SUPFAM" id="SSF53933">
    <property type="entry name" value="Microbial ribonucleases"/>
    <property type="match status" value="1"/>
</dbReference>
<reference evidence="4 5" key="1">
    <citation type="submission" date="2018-02" db="EMBL/GenBank/DDBJ databases">
        <authorList>
            <person name="Cohen D.B."/>
            <person name="Kent A.D."/>
        </authorList>
    </citation>
    <scope>NUCLEOTIDE SEQUENCE [LARGE SCALE GENOMIC DNA]</scope>
    <source>
        <strain evidence="4">1</strain>
    </source>
</reference>
<accession>A0A2N9JLQ8</accession>
<dbReference type="Proteomes" id="UP000238164">
    <property type="component" value="Chromosome 1"/>
</dbReference>
<feature type="region of interest" description="Disordered" evidence="3">
    <location>
        <begin position="30"/>
        <end position="56"/>
    </location>
</feature>
<dbReference type="GO" id="GO:0003723">
    <property type="term" value="F:RNA binding"/>
    <property type="evidence" value="ECO:0007669"/>
    <property type="project" value="InterPro"/>
</dbReference>
<keyword evidence="2" id="KW-0378">Hydrolase</keyword>
<name>A0A2N9JLQ8_9ACTN</name>
<evidence type="ECO:0000313" key="5">
    <source>
        <dbReference type="Proteomes" id="UP000238164"/>
    </source>
</evidence>
<evidence type="ECO:0000256" key="2">
    <source>
        <dbReference type="ARBA" id="ARBA00022801"/>
    </source>
</evidence>
<feature type="compositionally biased region" description="Low complexity" evidence="3">
    <location>
        <begin position="44"/>
        <end position="55"/>
    </location>
</feature>
<dbReference type="OrthoDB" id="5326845at2"/>
<dbReference type="RefSeq" id="WP_105186848.1">
    <property type="nucleotide sequence ID" value="NZ_BAAAGO010000001.1"/>
</dbReference>
<evidence type="ECO:0000256" key="3">
    <source>
        <dbReference type="SAM" id="MobiDB-lite"/>
    </source>
</evidence>
<organism evidence="4 5">
    <name type="scientific">Micropruina glycogenica</name>
    <dbReference type="NCBI Taxonomy" id="75385"/>
    <lineage>
        <taxon>Bacteria</taxon>
        <taxon>Bacillati</taxon>
        <taxon>Actinomycetota</taxon>
        <taxon>Actinomycetes</taxon>
        <taxon>Propionibacteriales</taxon>
        <taxon>Nocardioidaceae</taxon>
        <taxon>Micropruina</taxon>
    </lineage>
</organism>
<protein>
    <submittedName>
        <fullName evidence="4">Uncharacterized protein</fullName>
    </submittedName>
</protein>
<dbReference type="EMBL" id="LT985188">
    <property type="protein sequence ID" value="SPD88309.1"/>
    <property type="molecule type" value="Genomic_DNA"/>
</dbReference>
<proteinExistence type="predicted"/>
<gene>
    <name evidence="4" type="ORF">MPLG2_3279</name>
</gene>
<keyword evidence="1" id="KW-0540">Nuclease</keyword>
<evidence type="ECO:0000256" key="1">
    <source>
        <dbReference type="ARBA" id="ARBA00022722"/>
    </source>
</evidence>
<keyword evidence="5" id="KW-1185">Reference proteome</keyword>
<dbReference type="Gene3D" id="3.10.450.30">
    <property type="entry name" value="Microbial ribonucleases"/>
    <property type="match status" value="1"/>
</dbReference>